<evidence type="ECO:0000256" key="1">
    <source>
        <dbReference type="SAM" id="MobiDB-lite"/>
    </source>
</evidence>
<gene>
    <name evidence="2" type="ORF">DAT39_005874</name>
</gene>
<evidence type="ECO:0000313" key="3">
    <source>
        <dbReference type="Proteomes" id="UP000727407"/>
    </source>
</evidence>
<keyword evidence="3" id="KW-1185">Reference proteome</keyword>
<feature type="compositionally biased region" description="Basic and acidic residues" evidence="1">
    <location>
        <begin position="212"/>
        <end position="235"/>
    </location>
</feature>
<dbReference type="EMBL" id="QNUK01000057">
    <property type="protein sequence ID" value="KAF5904415.1"/>
    <property type="molecule type" value="Genomic_DNA"/>
</dbReference>
<dbReference type="OrthoDB" id="8921497at2759"/>
<dbReference type="Proteomes" id="UP000727407">
    <property type="component" value="Unassembled WGS sequence"/>
</dbReference>
<proteinExistence type="predicted"/>
<reference evidence="2" key="1">
    <citation type="submission" date="2020-07" db="EMBL/GenBank/DDBJ databases">
        <title>Clarias magur genome sequencing, assembly and annotation.</title>
        <authorList>
            <person name="Kushwaha B."/>
            <person name="Kumar R."/>
            <person name="Das P."/>
            <person name="Joshi C.G."/>
            <person name="Kumar D."/>
            <person name="Nagpure N.S."/>
            <person name="Pandey M."/>
            <person name="Agarwal S."/>
            <person name="Srivastava S."/>
            <person name="Singh M."/>
            <person name="Sahoo L."/>
            <person name="Jayasankar P."/>
            <person name="Meher P.K."/>
            <person name="Koringa P.G."/>
            <person name="Iquebal M.A."/>
            <person name="Das S.P."/>
            <person name="Bit A."/>
            <person name="Patnaik S."/>
            <person name="Patel N."/>
            <person name="Shah T.M."/>
            <person name="Hinsu A."/>
            <person name="Jena J.K."/>
        </authorList>
    </citation>
    <scope>NUCLEOTIDE SEQUENCE</scope>
    <source>
        <strain evidence="2">CIFAMagur01</strain>
        <tissue evidence="2">Testis</tissue>
    </source>
</reference>
<evidence type="ECO:0000313" key="2">
    <source>
        <dbReference type="EMBL" id="KAF5904415.1"/>
    </source>
</evidence>
<sequence length="532" mass="60579">MEKFLRFLKIDRELDDVTLSAFREEKIDCFAINCMTDEQLQMYIPKFGDRIAIRLYCSREVAALEGNPVVPRATGKPTSALHGKQAKRRKLTDNRSQKLSGNRNGQKTERCYQMGVFEEVRGSFVQIKVQRGGGTRQLKALKSTTMRELLECGKKLFFPNGKNKLGHINEFELKLRDFTEKELDPQTTLGEQYEMRKVRMLRLYLSCKRTETTGSERTETTVSERTETTGSERTETTGSESFQSVNTKLADTPPMDPAEMVQVKPQATKLRLRRGNVFQDLNAAFTDGLISVYECLVDIEMVLPSGSTKKGEDNGGILRDALSEYWGTFFMNCTAGRTLKVPLTRHDMKDEWENVAKVMILGYNTVQYFPIALAKPFLYYCLGLEIDEDELFAAFLEIVTQEEKQLVEEAMRDFTSVSGREEWVEFLDAHDVKLVITGNNAKQILLDVAHKEIVQDPAYIAECWSPVLRDLILPPGGLAELMTSLNPTAKKVVAVLKHETLNQSESQIMGYLKRLIKNSSDVRLKKFLRFCT</sequence>
<protein>
    <recommendedName>
        <fullName evidence="4">HECT domain-containing protein</fullName>
    </recommendedName>
</protein>
<dbReference type="AlphaFoldDB" id="A0A8J4UUT1"/>
<feature type="region of interest" description="Disordered" evidence="1">
    <location>
        <begin position="212"/>
        <end position="244"/>
    </location>
</feature>
<organism evidence="2 3">
    <name type="scientific">Clarias magur</name>
    <name type="common">Asian catfish</name>
    <name type="synonym">Macropteronotus magur</name>
    <dbReference type="NCBI Taxonomy" id="1594786"/>
    <lineage>
        <taxon>Eukaryota</taxon>
        <taxon>Metazoa</taxon>
        <taxon>Chordata</taxon>
        <taxon>Craniata</taxon>
        <taxon>Vertebrata</taxon>
        <taxon>Euteleostomi</taxon>
        <taxon>Actinopterygii</taxon>
        <taxon>Neopterygii</taxon>
        <taxon>Teleostei</taxon>
        <taxon>Ostariophysi</taxon>
        <taxon>Siluriformes</taxon>
        <taxon>Clariidae</taxon>
        <taxon>Clarias</taxon>
    </lineage>
</organism>
<comment type="caution">
    <text evidence="2">The sequence shown here is derived from an EMBL/GenBank/DDBJ whole genome shotgun (WGS) entry which is preliminary data.</text>
</comment>
<evidence type="ECO:0008006" key="4">
    <source>
        <dbReference type="Google" id="ProtNLM"/>
    </source>
</evidence>
<feature type="non-terminal residue" evidence="2">
    <location>
        <position position="532"/>
    </location>
</feature>
<feature type="region of interest" description="Disordered" evidence="1">
    <location>
        <begin position="72"/>
        <end position="106"/>
    </location>
</feature>
<accession>A0A8J4UUT1</accession>
<name>A0A8J4UUT1_CLAMG</name>